<reference evidence="2 3" key="1">
    <citation type="journal article" date="2023" name="Int. J. Syst. Evol. Microbiol.">
        <title>Sellimonas catena sp. nov., isolated from human faeces.</title>
        <authorList>
            <person name="Hisatomi A."/>
            <person name="Ohkuma M."/>
            <person name="Sakamoto M."/>
        </authorList>
    </citation>
    <scope>NUCLEOTIDE SEQUENCE [LARGE SCALE GENOMIC DNA]</scope>
    <source>
        <strain evidence="2 3">12EGH17</strain>
    </source>
</reference>
<comment type="caution">
    <text evidence="2">The sequence shown here is derived from an EMBL/GenBank/DDBJ whole genome shotgun (WGS) entry which is preliminary data.</text>
</comment>
<evidence type="ECO:0008006" key="4">
    <source>
        <dbReference type="Google" id="ProtNLM"/>
    </source>
</evidence>
<protein>
    <recommendedName>
        <fullName evidence="4">Glycosyltransferase</fullName>
    </recommendedName>
</protein>
<accession>A0A9W6C901</accession>
<feature type="transmembrane region" description="Helical" evidence="1">
    <location>
        <begin position="50"/>
        <end position="74"/>
    </location>
</feature>
<evidence type="ECO:0000256" key="1">
    <source>
        <dbReference type="SAM" id="Phobius"/>
    </source>
</evidence>
<dbReference type="SUPFAM" id="SSF53756">
    <property type="entry name" value="UDP-Glycosyltransferase/glycogen phosphorylase"/>
    <property type="match status" value="1"/>
</dbReference>
<dbReference type="EMBL" id="BSBO01000048">
    <property type="protein sequence ID" value="GLG06123.1"/>
    <property type="molecule type" value="Genomic_DNA"/>
</dbReference>
<keyword evidence="1" id="KW-0812">Transmembrane</keyword>
<keyword evidence="3" id="KW-1185">Reference proteome</keyword>
<dbReference type="AlphaFoldDB" id="A0A9W6C901"/>
<dbReference type="RefSeq" id="WP_281874118.1">
    <property type="nucleotide sequence ID" value="NZ_BSBO01000048.1"/>
</dbReference>
<keyword evidence="1" id="KW-1133">Transmembrane helix</keyword>
<evidence type="ECO:0000313" key="2">
    <source>
        <dbReference type="EMBL" id="GLG06123.1"/>
    </source>
</evidence>
<gene>
    <name evidence="2" type="ORF">Selli1_32970</name>
</gene>
<keyword evidence="1" id="KW-0472">Membrane</keyword>
<dbReference type="Proteomes" id="UP001145145">
    <property type="component" value="Unassembled WGS sequence"/>
</dbReference>
<proteinExistence type="predicted"/>
<dbReference type="Pfam" id="PF13692">
    <property type="entry name" value="Glyco_trans_1_4"/>
    <property type="match status" value="1"/>
</dbReference>
<dbReference type="PANTHER" id="PTHR12526">
    <property type="entry name" value="GLYCOSYLTRANSFERASE"/>
    <property type="match status" value="1"/>
</dbReference>
<organism evidence="2 3">
    <name type="scientific">Sellimonas catena</name>
    <dbReference type="NCBI Taxonomy" id="2994035"/>
    <lineage>
        <taxon>Bacteria</taxon>
        <taxon>Bacillati</taxon>
        <taxon>Bacillota</taxon>
        <taxon>Clostridia</taxon>
        <taxon>Lachnospirales</taxon>
        <taxon>Lachnospiraceae</taxon>
        <taxon>Sellimonas</taxon>
    </lineage>
</organism>
<dbReference type="Gene3D" id="3.40.50.2000">
    <property type="entry name" value="Glycogen Phosphorylase B"/>
    <property type="match status" value="1"/>
</dbReference>
<sequence>MKVSIYVRNATEGPSCYYRIMQYFSNISVNKKVHNIMSQKMFRINLDCKFNYAKIIIQGCLFLLMCIRAIWFLATDLVYKPDIVVVSRTILPRHTLKFVAFLEKKLFKQTKLVWDFDDYIFLNREISTTEAELFGRYSQKNIVTNSFLAGTLDKKYQNKICILPTTDGDFENIDLRKEIKDREKSYESEIRFVWLGTGGNIIFVEQVLNELDMLAKKIKVCLKKEVILYVISNKELRKKTNYIQIKNVNWSRERAIQYVAKSHVGIMPLPHTEYTNGKGGFKLIQYMAAGIPVIGSNVGMNREIVNDEFGFLLEDKDNLECWENVNLSLFRDFNIWKKYCEKSRDEWSKRFSFQAGLDCWKKIIKELK</sequence>
<name>A0A9W6C901_9FIRM</name>
<dbReference type="PANTHER" id="PTHR12526:SF630">
    <property type="entry name" value="GLYCOSYLTRANSFERASE"/>
    <property type="match status" value="1"/>
</dbReference>
<evidence type="ECO:0000313" key="3">
    <source>
        <dbReference type="Proteomes" id="UP001145145"/>
    </source>
</evidence>